<accession>A0ABR3VXH3</accession>
<dbReference type="EMBL" id="JAZHXJ010000965">
    <property type="protein sequence ID" value="KAL1847664.1"/>
    <property type="molecule type" value="Genomic_DNA"/>
</dbReference>
<comment type="caution">
    <text evidence="1">The sequence shown here is derived from an EMBL/GenBank/DDBJ whole genome shotgun (WGS) entry which is preliminary data.</text>
</comment>
<evidence type="ECO:0000313" key="2">
    <source>
        <dbReference type="Proteomes" id="UP001586593"/>
    </source>
</evidence>
<dbReference type="Proteomes" id="UP001586593">
    <property type="component" value="Unassembled WGS sequence"/>
</dbReference>
<gene>
    <name evidence="1" type="ORF">VTK73DRAFT_10304</name>
</gene>
<evidence type="ECO:0000313" key="1">
    <source>
        <dbReference type="EMBL" id="KAL1847664.1"/>
    </source>
</evidence>
<proteinExistence type="predicted"/>
<protein>
    <submittedName>
        <fullName evidence="1">Uncharacterized protein</fullName>
    </submittedName>
</protein>
<name>A0ABR3VXH3_9PEZI</name>
<organism evidence="1 2">
    <name type="scientific">Phialemonium thermophilum</name>
    <dbReference type="NCBI Taxonomy" id="223376"/>
    <lineage>
        <taxon>Eukaryota</taxon>
        <taxon>Fungi</taxon>
        <taxon>Dikarya</taxon>
        <taxon>Ascomycota</taxon>
        <taxon>Pezizomycotina</taxon>
        <taxon>Sordariomycetes</taxon>
        <taxon>Sordariomycetidae</taxon>
        <taxon>Cephalothecales</taxon>
        <taxon>Cephalothecaceae</taxon>
        <taxon>Phialemonium</taxon>
    </lineage>
</organism>
<keyword evidence="2" id="KW-1185">Reference proteome</keyword>
<sequence length="71" mass="8786">MRTVQHNLDPWVCPQRIRRCFRVKWDKGFLHVGWLCSMGRPKTYLPYLRYLTYLQMGLLSRWQDQVIMRSR</sequence>
<reference evidence="1 2" key="1">
    <citation type="journal article" date="2024" name="Commun. Biol.">
        <title>Comparative genomic analysis of thermophilic fungi reveals convergent evolutionary adaptations and gene losses.</title>
        <authorList>
            <person name="Steindorff A.S."/>
            <person name="Aguilar-Pontes M.V."/>
            <person name="Robinson A.J."/>
            <person name="Andreopoulos B."/>
            <person name="LaButti K."/>
            <person name="Kuo A."/>
            <person name="Mondo S."/>
            <person name="Riley R."/>
            <person name="Otillar R."/>
            <person name="Haridas S."/>
            <person name="Lipzen A."/>
            <person name="Grimwood J."/>
            <person name="Schmutz J."/>
            <person name="Clum A."/>
            <person name="Reid I.D."/>
            <person name="Moisan M.C."/>
            <person name="Butler G."/>
            <person name="Nguyen T.T.M."/>
            <person name="Dewar K."/>
            <person name="Conant G."/>
            <person name="Drula E."/>
            <person name="Henrissat B."/>
            <person name="Hansel C."/>
            <person name="Singer S."/>
            <person name="Hutchinson M.I."/>
            <person name="de Vries R.P."/>
            <person name="Natvig D.O."/>
            <person name="Powell A.J."/>
            <person name="Tsang A."/>
            <person name="Grigoriev I.V."/>
        </authorList>
    </citation>
    <scope>NUCLEOTIDE SEQUENCE [LARGE SCALE GENOMIC DNA]</scope>
    <source>
        <strain evidence="1 2">ATCC 24622</strain>
    </source>
</reference>